<proteinExistence type="predicted"/>
<evidence type="ECO:0000313" key="2">
    <source>
        <dbReference type="Proteomes" id="UP000315628"/>
    </source>
</evidence>
<dbReference type="InterPro" id="IPR036563">
    <property type="entry name" value="MoaE_sf"/>
</dbReference>
<dbReference type="Gene3D" id="3.90.1170.40">
    <property type="entry name" value="Molybdopterin biosynthesis MoaE subunit"/>
    <property type="match status" value="1"/>
</dbReference>
<organism evidence="1 2">
    <name type="scientific">Marihabitans asiaticum</name>
    <dbReference type="NCBI Taxonomy" id="415218"/>
    <lineage>
        <taxon>Bacteria</taxon>
        <taxon>Bacillati</taxon>
        <taxon>Actinomycetota</taxon>
        <taxon>Actinomycetes</taxon>
        <taxon>Micrococcales</taxon>
        <taxon>Intrasporangiaceae</taxon>
        <taxon>Marihabitans</taxon>
    </lineage>
</organism>
<reference evidence="1 2" key="1">
    <citation type="submission" date="2019-06" db="EMBL/GenBank/DDBJ databases">
        <title>Sequencing the genomes of 1000 actinobacteria strains.</title>
        <authorList>
            <person name="Klenk H.-P."/>
        </authorList>
    </citation>
    <scope>NUCLEOTIDE SEQUENCE [LARGE SCALE GENOMIC DNA]</scope>
    <source>
        <strain evidence="1 2">DSM 18935</strain>
    </source>
</reference>
<evidence type="ECO:0000313" key="1">
    <source>
        <dbReference type="EMBL" id="TWD13764.1"/>
    </source>
</evidence>
<dbReference type="InterPro" id="IPR003448">
    <property type="entry name" value="Mopterin_biosynth_MoaE"/>
</dbReference>
<protein>
    <submittedName>
        <fullName evidence="1">Molybdopterin synthase subunit MoaE</fullName>
    </submittedName>
</protein>
<comment type="caution">
    <text evidence="1">The sequence shown here is derived from an EMBL/GenBank/DDBJ whole genome shotgun (WGS) entry which is preliminary data.</text>
</comment>
<dbReference type="CDD" id="cd00756">
    <property type="entry name" value="MoaE"/>
    <property type="match status" value="1"/>
</dbReference>
<sequence>MLPEGSDGTDRREPQMSRWRAQIATEAIDLGAAMAQVTSPAHGAVASFVGQVRDHDPEASGEVVSLDYSAHPDAGRTIERVVAQTLESLDPTGQTDGVALHRVGHLEVGDLALVVVVGSAHRALAFEVCRGVVEAVKHEVPIWKKQHTADGAHVWSGLDQQAVGDGGR</sequence>
<dbReference type="GO" id="GO:0006777">
    <property type="term" value="P:Mo-molybdopterin cofactor biosynthetic process"/>
    <property type="evidence" value="ECO:0007669"/>
    <property type="project" value="InterPro"/>
</dbReference>
<name>A0A560W808_9MICO</name>
<dbReference type="PANTHER" id="PTHR23404">
    <property type="entry name" value="MOLYBDOPTERIN SYNTHASE RELATED"/>
    <property type="match status" value="1"/>
</dbReference>
<dbReference type="AlphaFoldDB" id="A0A560W808"/>
<gene>
    <name evidence="1" type="ORF">FB557_2397</name>
</gene>
<dbReference type="EMBL" id="VIUW01000004">
    <property type="protein sequence ID" value="TWD13764.1"/>
    <property type="molecule type" value="Genomic_DNA"/>
</dbReference>
<dbReference type="Proteomes" id="UP000315628">
    <property type="component" value="Unassembled WGS sequence"/>
</dbReference>
<keyword evidence="2" id="KW-1185">Reference proteome</keyword>
<accession>A0A560W808</accession>
<dbReference type="SUPFAM" id="SSF54690">
    <property type="entry name" value="Molybdopterin synthase subunit MoaE"/>
    <property type="match status" value="1"/>
</dbReference>
<dbReference type="Pfam" id="PF02391">
    <property type="entry name" value="MoaE"/>
    <property type="match status" value="1"/>
</dbReference>